<evidence type="ECO:0000256" key="3">
    <source>
        <dbReference type="ARBA" id="ARBA00022448"/>
    </source>
</evidence>
<evidence type="ECO:0000256" key="2">
    <source>
        <dbReference type="ARBA" id="ARBA00004141"/>
    </source>
</evidence>
<dbReference type="Ensembl" id="ENSXMAT00000029645.1">
    <property type="protein sequence ID" value="ENSXMAP00000041059.1"/>
    <property type="gene ID" value="ENSXMAG00000023677.1"/>
</dbReference>
<dbReference type="GO" id="GO:0012505">
    <property type="term" value="C:endomembrane system"/>
    <property type="evidence" value="ECO:0007669"/>
    <property type="project" value="UniProtKB-ARBA"/>
</dbReference>
<keyword evidence="11" id="KW-1185">Reference proteome</keyword>
<comment type="subcellular location">
    <subcellularLocation>
        <location evidence="2 9">Membrane</location>
        <topology evidence="2 9">Multi-pass membrane protein</topology>
    </subcellularLocation>
</comment>
<comment type="function">
    <text evidence="1 9">May be involved in fusion of retrograde transport vesicles derived from an endocytic compartment with the Golgi complex.</text>
</comment>
<proteinExistence type="inferred from homology"/>
<keyword evidence="4 9" id="KW-0812">Transmembrane</keyword>
<evidence type="ECO:0000256" key="6">
    <source>
        <dbReference type="ARBA" id="ARBA00022989"/>
    </source>
</evidence>
<evidence type="ECO:0000256" key="8">
    <source>
        <dbReference type="ARBA" id="ARBA00025800"/>
    </source>
</evidence>
<evidence type="ECO:0000313" key="11">
    <source>
        <dbReference type="Proteomes" id="UP000002852"/>
    </source>
</evidence>
<dbReference type="STRING" id="8083.ENSXMAP00000041059"/>
<protein>
    <recommendedName>
        <fullName evidence="9">Vesicle transport protein</fullName>
    </recommendedName>
</protein>
<feature type="transmembrane region" description="Helical" evidence="9">
    <location>
        <begin position="83"/>
        <end position="102"/>
    </location>
</feature>
<keyword evidence="7 9" id="KW-0472">Membrane</keyword>
<dbReference type="PANTHER" id="PTHR23137:SF6">
    <property type="entry name" value="VESICLE TRANSPORT PROTEIN"/>
    <property type="match status" value="1"/>
</dbReference>
<dbReference type="InParanoid" id="A0A3B5RDK4"/>
<accession>A0A3B5RDK4</accession>
<dbReference type="InterPro" id="IPR007305">
    <property type="entry name" value="Vesicle_transpt_Got1/SFT2"/>
</dbReference>
<dbReference type="AlphaFoldDB" id="A0A3B5RDK4"/>
<evidence type="ECO:0000256" key="5">
    <source>
        <dbReference type="ARBA" id="ARBA00022927"/>
    </source>
</evidence>
<reference evidence="10" key="3">
    <citation type="submission" date="2025-08" db="UniProtKB">
        <authorList>
            <consortium name="Ensembl"/>
        </authorList>
    </citation>
    <scope>IDENTIFICATION</scope>
    <source>
        <strain evidence="10">JP 163 A</strain>
    </source>
</reference>
<organism evidence="10 11">
    <name type="scientific">Xiphophorus maculatus</name>
    <name type="common">Southern platyfish</name>
    <name type="synonym">Platypoecilus maculatus</name>
    <dbReference type="NCBI Taxonomy" id="8083"/>
    <lineage>
        <taxon>Eukaryota</taxon>
        <taxon>Metazoa</taxon>
        <taxon>Chordata</taxon>
        <taxon>Craniata</taxon>
        <taxon>Vertebrata</taxon>
        <taxon>Euteleostomi</taxon>
        <taxon>Actinopterygii</taxon>
        <taxon>Neopterygii</taxon>
        <taxon>Teleostei</taxon>
        <taxon>Neoteleostei</taxon>
        <taxon>Acanthomorphata</taxon>
        <taxon>Ovalentaria</taxon>
        <taxon>Atherinomorphae</taxon>
        <taxon>Cyprinodontiformes</taxon>
        <taxon>Poeciliidae</taxon>
        <taxon>Poeciliinae</taxon>
        <taxon>Xiphophorus</taxon>
    </lineage>
</organism>
<dbReference type="GO" id="GO:0005737">
    <property type="term" value="C:cytoplasm"/>
    <property type="evidence" value="ECO:0007669"/>
    <property type="project" value="UniProtKB-ARBA"/>
</dbReference>
<evidence type="ECO:0000256" key="9">
    <source>
        <dbReference type="RuleBase" id="RU363111"/>
    </source>
</evidence>
<name>A0A3B5RDK4_XIPMA</name>
<dbReference type="GO" id="GO:0016192">
    <property type="term" value="P:vesicle-mediated transport"/>
    <property type="evidence" value="ECO:0007669"/>
    <property type="project" value="InterPro"/>
</dbReference>
<dbReference type="InterPro" id="IPR011691">
    <property type="entry name" value="Vesicle_transpt_SFT2"/>
</dbReference>
<dbReference type="GO" id="GO:0016020">
    <property type="term" value="C:membrane"/>
    <property type="evidence" value="ECO:0007669"/>
    <property type="project" value="UniProtKB-SubCell"/>
</dbReference>
<dbReference type="Proteomes" id="UP000002852">
    <property type="component" value="Unassembled WGS sequence"/>
</dbReference>
<dbReference type="GO" id="GO:0015031">
    <property type="term" value="P:protein transport"/>
    <property type="evidence" value="ECO:0007669"/>
    <property type="project" value="UniProtKB-KW"/>
</dbReference>
<reference evidence="11" key="1">
    <citation type="submission" date="2012-01" db="EMBL/GenBank/DDBJ databases">
        <authorList>
            <person name="Walter R."/>
            <person name="Schartl M."/>
            <person name="Warren W."/>
        </authorList>
    </citation>
    <scope>NUCLEOTIDE SEQUENCE [LARGE SCALE GENOMIC DNA]</scope>
    <source>
        <strain evidence="11">JP 163 A</strain>
    </source>
</reference>
<keyword evidence="5 9" id="KW-0653">Protein transport</keyword>
<evidence type="ECO:0000256" key="7">
    <source>
        <dbReference type="ARBA" id="ARBA00023136"/>
    </source>
</evidence>
<comment type="similarity">
    <text evidence="8 9">Belongs to the SFT2 family.</text>
</comment>
<reference evidence="10" key="4">
    <citation type="submission" date="2025-09" db="UniProtKB">
        <authorList>
            <consortium name="Ensembl"/>
        </authorList>
    </citation>
    <scope>IDENTIFICATION</scope>
    <source>
        <strain evidence="10">JP 163 A</strain>
    </source>
</reference>
<dbReference type="Pfam" id="PF04178">
    <property type="entry name" value="Got1"/>
    <property type="match status" value="1"/>
</dbReference>
<evidence type="ECO:0000313" key="10">
    <source>
        <dbReference type="Ensembl" id="ENSXMAP00000041059.1"/>
    </source>
</evidence>
<reference evidence="11" key="2">
    <citation type="journal article" date="2013" name="Nat. Genet.">
        <title>The genome of the platyfish, Xiphophorus maculatus, provides insights into evolutionary adaptation and several complex traits.</title>
        <authorList>
            <person name="Schartl M."/>
            <person name="Walter R.B."/>
            <person name="Shen Y."/>
            <person name="Garcia T."/>
            <person name="Catchen J."/>
            <person name="Amores A."/>
            <person name="Braasch I."/>
            <person name="Chalopin D."/>
            <person name="Volff J.N."/>
            <person name="Lesch K.P."/>
            <person name="Bisazza A."/>
            <person name="Minx P."/>
            <person name="Hillier L."/>
            <person name="Wilson R.K."/>
            <person name="Fuerstenberg S."/>
            <person name="Boore J."/>
            <person name="Searle S."/>
            <person name="Postlethwait J.H."/>
            <person name="Warren W.C."/>
        </authorList>
    </citation>
    <scope>NUCLEOTIDE SEQUENCE [LARGE SCALE GENOMIC DNA]</scope>
    <source>
        <strain evidence="11">JP 163 A</strain>
    </source>
</reference>
<keyword evidence="6 9" id="KW-1133">Transmembrane helix</keyword>
<feature type="transmembrane region" description="Helical" evidence="9">
    <location>
        <begin position="23"/>
        <end position="46"/>
    </location>
</feature>
<sequence length="108" mass="11815">MFAVLCVYQGVYVSFLPHFGTDLFVGLYAFGNIFALSSTLFLVGPVKQLKRMLEQLRIYYAVLRFAHIVIFLVSCSSASSSSVFTATVTLLVAAGAICLKILHRDAVS</sequence>
<feature type="transmembrane region" description="Helical" evidence="9">
    <location>
        <begin position="58"/>
        <end position="77"/>
    </location>
</feature>
<dbReference type="PANTHER" id="PTHR23137">
    <property type="entry name" value="VESICLE TRANSPORT PROTEIN-RELATED"/>
    <property type="match status" value="1"/>
</dbReference>
<keyword evidence="3 9" id="KW-0813">Transport</keyword>
<evidence type="ECO:0000256" key="1">
    <source>
        <dbReference type="ARBA" id="ARBA00003566"/>
    </source>
</evidence>
<comment type="caution">
    <text evidence="9">Lacks conserved residue(s) required for the propagation of feature annotation.</text>
</comment>
<evidence type="ECO:0000256" key="4">
    <source>
        <dbReference type="ARBA" id="ARBA00022692"/>
    </source>
</evidence>